<dbReference type="NCBIfam" id="NF002528">
    <property type="entry name" value="PRK01966.1-4"/>
    <property type="match status" value="1"/>
</dbReference>
<keyword evidence="4 15" id="KW-0479">Metal-binding</keyword>
<evidence type="ECO:0000256" key="1">
    <source>
        <dbReference type="ARBA" id="ARBA00001936"/>
    </source>
</evidence>
<comment type="similarity">
    <text evidence="2 12">Belongs to the D-alanine--D-alanine ligase family.</text>
</comment>
<dbReference type="GO" id="GO:0046872">
    <property type="term" value="F:metal ion binding"/>
    <property type="evidence" value="ECO:0007669"/>
    <property type="project" value="UniProtKB-KW"/>
</dbReference>
<dbReference type="InterPro" id="IPR013815">
    <property type="entry name" value="ATP_grasp_subdomain_1"/>
</dbReference>
<dbReference type="SUPFAM" id="SSF56059">
    <property type="entry name" value="Glutathione synthetase ATP-binding domain-like"/>
    <property type="match status" value="1"/>
</dbReference>
<dbReference type="PANTHER" id="PTHR23132">
    <property type="entry name" value="D-ALANINE--D-ALANINE LIGASE"/>
    <property type="match status" value="1"/>
</dbReference>
<dbReference type="InterPro" id="IPR011127">
    <property type="entry name" value="Dala_Dala_lig_N"/>
</dbReference>
<feature type="binding site" evidence="15">
    <location>
        <position position="308"/>
    </location>
    <ligand>
        <name>Mg(2+)</name>
        <dbReference type="ChEBI" id="CHEBI:18420"/>
        <label>2</label>
    </ligand>
</feature>
<dbReference type="InterPro" id="IPR000291">
    <property type="entry name" value="D-Ala_lig_Van_CS"/>
</dbReference>
<evidence type="ECO:0000256" key="2">
    <source>
        <dbReference type="ARBA" id="ARBA00010871"/>
    </source>
</evidence>
<organism evidence="18 19">
    <name type="scientific">Pusillibacter faecalis</name>
    <dbReference type="NCBI Taxonomy" id="2714358"/>
    <lineage>
        <taxon>Bacteria</taxon>
        <taxon>Bacillati</taxon>
        <taxon>Bacillota</taxon>
        <taxon>Clostridia</taxon>
        <taxon>Eubacteriales</taxon>
        <taxon>Oscillospiraceae</taxon>
        <taxon>Pusillibacter</taxon>
    </lineage>
</organism>
<dbReference type="PROSITE" id="PS00844">
    <property type="entry name" value="DALA_DALA_LIGASE_2"/>
    <property type="match status" value="1"/>
</dbReference>
<dbReference type="Pfam" id="PF07478">
    <property type="entry name" value="Dala_Dala_lig_C"/>
    <property type="match status" value="1"/>
</dbReference>
<dbReference type="PROSITE" id="PS00843">
    <property type="entry name" value="DALA_DALA_LIGASE_1"/>
    <property type="match status" value="1"/>
</dbReference>
<dbReference type="HAMAP" id="MF_00047">
    <property type="entry name" value="Dala_Dala_lig"/>
    <property type="match status" value="1"/>
</dbReference>
<comment type="subcellular location">
    <subcellularLocation>
        <location evidence="12">Cytoplasm</location>
    </subcellularLocation>
</comment>
<dbReference type="GO" id="GO:0008716">
    <property type="term" value="F:D-alanine-D-alanine ligase activity"/>
    <property type="evidence" value="ECO:0007669"/>
    <property type="project" value="UniProtKB-UniRule"/>
</dbReference>
<evidence type="ECO:0000256" key="14">
    <source>
        <dbReference type="PIRSR" id="PIRSR039102-2"/>
    </source>
</evidence>
<feature type="binding site" evidence="14">
    <location>
        <begin position="175"/>
        <end position="177"/>
    </location>
    <ligand>
        <name>ATP</name>
        <dbReference type="ChEBI" id="CHEBI:30616"/>
    </ligand>
</feature>
<feature type="binding site" evidence="14">
    <location>
        <begin position="213"/>
        <end position="220"/>
    </location>
    <ligand>
        <name>ATP</name>
        <dbReference type="ChEBI" id="CHEBI:30616"/>
    </ligand>
</feature>
<feature type="active site" evidence="13">
    <location>
        <position position="14"/>
    </location>
</feature>
<dbReference type="UniPathway" id="UPA00219"/>
<dbReference type="EC" id="6.3.2.4" evidence="12"/>
<comment type="cofactor">
    <cofactor evidence="15">
        <name>Mg(2+)</name>
        <dbReference type="ChEBI" id="CHEBI:18420"/>
    </cofactor>
    <cofactor evidence="15">
        <name>Mn(2+)</name>
        <dbReference type="ChEBI" id="CHEBI:29035"/>
    </cofactor>
    <text evidence="15">Binds 2 magnesium or manganese ions per subunit.</text>
</comment>
<feature type="binding site" evidence="14">
    <location>
        <position position="134"/>
    </location>
    <ligand>
        <name>ATP</name>
        <dbReference type="ChEBI" id="CHEBI:30616"/>
    </ligand>
</feature>
<feature type="domain" description="ATP-grasp" evidence="17">
    <location>
        <begin position="138"/>
        <end position="339"/>
    </location>
</feature>
<dbReference type="PROSITE" id="PS50975">
    <property type="entry name" value="ATP_GRASP"/>
    <property type="match status" value="1"/>
</dbReference>
<dbReference type="KEGG" id="pfaa:MM59RIKEN_12790"/>
<keyword evidence="8 12" id="KW-0133">Cell shape</keyword>
<feature type="binding site" evidence="15">
    <location>
        <position position="306"/>
    </location>
    <ligand>
        <name>Mg(2+)</name>
        <dbReference type="ChEBI" id="CHEBI:18420"/>
        <label>1</label>
    </ligand>
</feature>
<evidence type="ECO:0000256" key="11">
    <source>
        <dbReference type="ARBA" id="ARBA00023316"/>
    </source>
</evidence>
<dbReference type="InterPro" id="IPR011095">
    <property type="entry name" value="Dala_Dala_lig_C"/>
</dbReference>
<feature type="binding site" evidence="14">
    <location>
        <begin position="305"/>
        <end position="306"/>
    </location>
    <ligand>
        <name>ATP</name>
        <dbReference type="ChEBI" id="CHEBI:30616"/>
    </ligand>
</feature>
<evidence type="ECO:0000256" key="3">
    <source>
        <dbReference type="ARBA" id="ARBA00022598"/>
    </source>
</evidence>
<dbReference type="Gene3D" id="3.40.50.20">
    <property type="match status" value="1"/>
</dbReference>
<comment type="function">
    <text evidence="12">Cell wall formation.</text>
</comment>
<evidence type="ECO:0000256" key="4">
    <source>
        <dbReference type="ARBA" id="ARBA00022723"/>
    </source>
</evidence>
<evidence type="ECO:0000259" key="17">
    <source>
        <dbReference type="PROSITE" id="PS50975"/>
    </source>
</evidence>
<feature type="active site" evidence="13">
    <location>
        <position position="317"/>
    </location>
</feature>
<dbReference type="EMBL" id="AP023420">
    <property type="protein sequence ID" value="BCK83960.1"/>
    <property type="molecule type" value="Genomic_DNA"/>
</dbReference>
<feature type="binding site" evidence="14">
    <location>
        <begin position="183"/>
        <end position="184"/>
    </location>
    <ligand>
        <name>ATP</name>
        <dbReference type="ChEBI" id="CHEBI:30616"/>
    </ligand>
</feature>
<feature type="binding site" evidence="15">
    <location>
        <position position="306"/>
    </location>
    <ligand>
        <name>Mg(2+)</name>
        <dbReference type="ChEBI" id="CHEBI:18420"/>
        <label>2</label>
    </ligand>
</feature>
<comment type="pathway">
    <text evidence="12">Cell wall biogenesis; peptidoglycan biosynthesis.</text>
</comment>
<dbReference type="InterPro" id="IPR005905">
    <property type="entry name" value="D_ala_D_ala"/>
</dbReference>
<keyword evidence="19" id="KW-1185">Reference proteome</keyword>
<evidence type="ECO:0000256" key="12">
    <source>
        <dbReference type="HAMAP-Rule" id="MF_00047"/>
    </source>
</evidence>
<evidence type="ECO:0000313" key="19">
    <source>
        <dbReference type="Proteomes" id="UP000679848"/>
    </source>
</evidence>
<dbReference type="Gene3D" id="3.30.1490.20">
    <property type="entry name" value="ATP-grasp fold, A domain"/>
    <property type="match status" value="1"/>
</dbReference>
<dbReference type="RefSeq" id="WP_213542942.1">
    <property type="nucleotide sequence ID" value="NZ_AP023420.1"/>
</dbReference>
<keyword evidence="6 16" id="KW-0067">ATP-binding</keyword>
<dbReference type="NCBIfam" id="TIGR01205">
    <property type="entry name" value="D_ala_D_alaTIGR"/>
    <property type="match status" value="1"/>
</dbReference>
<dbReference type="AlphaFoldDB" id="A0A810Q754"/>
<evidence type="ECO:0000256" key="7">
    <source>
        <dbReference type="ARBA" id="ARBA00022842"/>
    </source>
</evidence>
<feature type="active site" evidence="13">
    <location>
        <position position="183"/>
    </location>
</feature>
<comment type="catalytic activity">
    <reaction evidence="12">
        <text>2 D-alanine + ATP = D-alanyl-D-alanine + ADP + phosphate + H(+)</text>
        <dbReference type="Rhea" id="RHEA:11224"/>
        <dbReference type="ChEBI" id="CHEBI:15378"/>
        <dbReference type="ChEBI" id="CHEBI:30616"/>
        <dbReference type="ChEBI" id="CHEBI:43474"/>
        <dbReference type="ChEBI" id="CHEBI:57416"/>
        <dbReference type="ChEBI" id="CHEBI:57822"/>
        <dbReference type="ChEBI" id="CHEBI:456216"/>
        <dbReference type="EC" id="6.3.2.4"/>
    </reaction>
</comment>
<evidence type="ECO:0000256" key="8">
    <source>
        <dbReference type="ARBA" id="ARBA00022960"/>
    </source>
</evidence>
<dbReference type="GO" id="GO:0008360">
    <property type="term" value="P:regulation of cell shape"/>
    <property type="evidence" value="ECO:0007669"/>
    <property type="project" value="UniProtKB-KW"/>
</dbReference>
<name>A0A810Q754_9FIRM</name>
<dbReference type="Pfam" id="PF01820">
    <property type="entry name" value="Dala_Dala_lig_N"/>
    <property type="match status" value="1"/>
</dbReference>
<evidence type="ECO:0000256" key="10">
    <source>
        <dbReference type="ARBA" id="ARBA00023211"/>
    </source>
</evidence>
<dbReference type="PIRSF" id="PIRSF039102">
    <property type="entry name" value="Ddl/VanB"/>
    <property type="match status" value="1"/>
</dbReference>
<dbReference type="FunFam" id="3.30.470.20:FF:000008">
    <property type="entry name" value="D-alanine--D-alanine ligase"/>
    <property type="match status" value="1"/>
</dbReference>
<accession>A0A810Q754</accession>
<keyword evidence="7 15" id="KW-0460">Magnesium</keyword>
<dbReference type="SUPFAM" id="SSF52440">
    <property type="entry name" value="PreATP-grasp domain"/>
    <property type="match status" value="1"/>
</dbReference>
<feature type="binding site" evidence="15">
    <location>
        <position position="293"/>
    </location>
    <ligand>
        <name>Mg(2+)</name>
        <dbReference type="ChEBI" id="CHEBI:18420"/>
        <label>1</label>
    </ligand>
</feature>
<keyword evidence="3 12" id="KW-0436">Ligase</keyword>
<evidence type="ECO:0000256" key="16">
    <source>
        <dbReference type="PROSITE-ProRule" id="PRU00409"/>
    </source>
</evidence>
<evidence type="ECO:0000256" key="15">
    <source>
        <dbReference type="PIRSR" id="PIRSR039102-3"/>
    </source>
</evidence>
<evidence type="ECO:0000256" key="13">
    <source>
        <dbReference type="PIRSR" id="PIRSR039102-1"/>
    </source>
</evidence>
<keyword evidence="10 15" id="KW-0464">Manganese</keyword>
<dbReference type="Proteomes" id="UP000679848">
    <property type="component" value="Chromosome"/>
</dbReference>
<dbReference type="GO" id="GO:0005524">
    <property type="term" value="F:ATP binding"/>
    <property type="evidence" value="ECO:0007669"/>
    <property type="project" value="UniProtKB-UniRule"/>
</dbReference>
<sequence length="344" mass="37230">MKTILVLFGGCSTEYEVSLQSACAILGHMDARQYAPLPVGITREGQWRYFPGPLFHLETGDWQDQPACVPCTLSLDRGARQLLLSDGRRLPFEAVFPVLHGKNGEDGTVQGLFELTDVPVIGCGTLASALGMDKVRAHLLASQAGVRVPKSAVFSRGADLAAITQAAETLGYPLFIKPVRAGSSFGVSRAAAPDQLPAAVEEAFRHDRELLLEEAVPGFEVGCAVLGSETLTVGAVDEIELSEGFFSYEEKYTLKTSRIHCPARIPAEKAAEIQAVAKRIYRALDCRVFARVDLFLTPAGEIVFNEVNTIPGFTVHSRYPNMMRQAGVDFGDLLHRILQLGVGA</sequence>
<reference evidence="18" key="1">
    <citation type="submission" date="2020-09" db="EMBL/GenBank/DDBJ databases">
        <title>New species isolated from human feces.</title>
        <authorList>
            <person name="Kitahara M."/>
            <person name="Shigeno Y."/>
            <person name="Shime M."/>
            <person name="Matsumoto Y."/>
            <person name="Nakamura S."/>
            <person name="Motooka D."/>
            <person name="Fukuoka S."/>
            <person name="Nishikawa H."/>
            <person name="Benno Y."/>
        </authorList>
    </citation>
    <scope>NUCLEOTIDE SEQUENCE</scope>
    <source>
        <strain evidence="18">MM59</strain>
    </source>
</reference>
<keyword evidence="12" id="KW-0963">Cytoplasm</keyword>
<dbReference type="GO" id="GO:0005829">
    <property type="term" value="C:cytosol"/>
    <property type="evidence" value="ECO:0007669"/>
    <property type="project" value="TreeGrafter"/>
</dbReference>
<keyword evidence="5 14" id="KW-0547">Nucleotide-binding</keyword>
<keyword evidence="9 12" id="KW-0573">Peptidoglycan synthesis</keyword>
<keyword evidence="11 12" id="KW-0961">Cell wall biogenesis/degradation</keyword>
<protein>
    <recommendedName>
        <fullName evidence="12">D-alanine--D-alanine ligase</fullName>
        <ecNumber evidence="12">6.3.2.4</ecNumber>
    </recommendedName>
    <alternativeName>
        <fullName evidence="12">D-Ala-D-Ala ligase</fullName>
    </alternativeName>
    <alternativeName>
        <fullName evidence="12">D-alanylalanine synthetase</fullName>
    </alternativeName>
</protein>
<evidence type="ECO:0000256" key="6">
    <source>
        <dbReference type="ARBA" id="ARBA00022840"/>
    </source>
</evidence>
<gene>
    <name evidence="18" type="primary">vanG</name>
    <name evidence="12" type="synonym">ddl</name>
    <name evidence="18" type="ORF">MM59RIKEN_12790</name>
</gene>
<evidence type="ECO:0000256" key="9">
    <source>
        <dbReference type="ARBA" id="ARBA00022984"/>
    </source>
</evidence>
<dbReference type="Gene3D" id="3.30.470.20">
    <property type="entry name" value="ATP-grasp fold, B domain"/>
    <property type="match status" value="1"/>
</dbReference>
<proteinExistence type="inferred from homology"/>
<dbReference type="GO" id="GO:0009252">
    <property type="term" value="P:peptidoglycan biosynthetic process"/>
    <property type="evidence" value="ECO:0007669"/>
    <property type="project" value="UniProtKB-UniRule"/>
</dbReference>
<dbReference type="InterPro" id="IPR011761">
    <property type="entry name" value="ATP-grasp"/>
</dbReference>
<dbReference type="PANTHER" id="PTHR23132:SF25">
    <property type="entry name" value="D-ALANINE--D-ALANINE LIGASE A"/>
    <property type="match status" value="1"/>
</dbReference>
<dbReference type="GO" id="GO:0071555">
    <property type="term" value="P:cell wall organization"/>
    <property type="evidence" value="ECO:0007669"/>
    <property type="project" value="UniProtKB-KW"/>
</dbReference>
<dbReference type="InterPro" id="IPR016185">
    <property type="entry name" value="PreATP-grasp_dom_sf"/>
</dbReference>
<evidence type="ECO:0000313" key="18">
    <source>
        <dbReference type="EMBL" id="BCK83960.1"/>
    </source>
</evidence>
<evidence type="ECO:0000256" key="5">
    <source>
        <dbReference type="ARBA" id="ARBA00022741"/>
    </source>
</evidence>
<comment type="cofactor">
    <cofactor evidence="1">
        <name>Mn(2+)</name>
        <dbReference type="ChEBI" id="CHEBI:29035"/>
    </cofactor>
</comment>